<dbReference type="AlphaFoldDB" id="A0A1Y2IXF5"/>
<reference evidence="4 5" key="1">
    <citation type="journal article" date="2015" name="Biotechnol. Biofuels">
        <title>Enhanced degradation of softwood versus hardwood by the white-rot fungus Pycnoporus coccineus.</title>
        <authorList>
            <person name="Couturier M."/>
            <person name="Navarro D."/>
            <person name="Chevret D."/>
            <person name="Henrissat B."/>
            <person name="Piumi F."/>
            <person name="Ruiz-Duenas F.J."/>
            <person name="Martinez A.T."/>
            <person name="Grigoriev I.V."/>
            <person name="Riley R."/>
            <person name="Lipzen A."/>
            <person name="Berrin J.G."/>
            <person name="Master E.R."/>
            <person name="Rosso M.N."/>
        </authorList>
    </citation>
    <scope>NUCLEOTIDE SEQUENCE [LARGE SCALE GENOMIC DNA]</scope>
    <source>
        <strain evidence="4 5">BRFM310</strain>
    </source>
</reference>
<protein>
    <submittedName>
        <fullName evidence="4">Uncharacterized protein</fullName>
    </submittedName>
</protein>
<feature type="repeat" description="TPR" evidence="3">
    <location>
        <begin position="74"/>
        <end position="107"/>
    </location>
</feature>
<dbReference type="GO" id="GO:0060090">
    <property type="term" value="F:molecular adaptor activity"/>
    <property type="evidence" value="ECO:0007669"/>
    <property type="project" value="TreeGrafter"/>
</dbReference>
<dbReference type="STRING" id="1353009.A0A1Y2IXF5"/>
<dbReference type="PANTHER" id="PTHR45831">
    <property type="entry name" value="LD24721P"/>
    <property type="match status" value="1"/>
</dbReference>
<dbReference type="InterPro" id="IPR047150">
    <property type="entry name" value="SGT"/>
</dbReference>
<evidence type="ECO:0000256" key="3">
    <source>
        <dbReference type="PROSITE-ProRule" id="PRU00339"/>
    </source>
</evidence>
<keyword evidence="1" id="KW-0677">Repeat</keyword>
<dbReference type="InterPro" id="IPR019734">
    <property type="entry name" value="TPR_rpt"/>
</dbReference>
<evidence type="ECO:0000256" key="2">
    <source>
        <dbReference type="ARBA" id="ARBA00022803"/>
    </source>
</evidence>
<dbReference type="GO" id="GO:0072380">
    <property type="term" value="C:TRC complex"/>
    <property type="evidence" value="ECO:0007669"/>
    <property type="project" value="TreeGrafter"/>
</dbReference>
<dbReference type="InterPro" id="IPR011990">
    <property type="entry name" value="TPR-like_helical_dom_sf"/>
</dbReference>
<evidence type="ECO:0000256" key="1">
    <source>
        <dbReference type="ARBA" id="ARBA00022737"/>
    </source>
</evidence>
<dbReference type="PANTHER" id="PTHR45831:SF2">
    <property type="entry name" value="LD24721P"/>
    <property type="match status" value="1"/>
</dbReference>
<gene>
    <name evidence="4" type="ORF">PYCCODRAFT_1361536</name>
</gene>
<dbReference type="Proteomes" id="UP000193067">
    <property type="component" value="Unassembled WGS sequence"/>
</dbReference>
<sequence>MANPSEAERLKAEGNALFVKNDFSRAYEKFTQAIKHDEENAILYSNRAACSLGLSRVSCSRKLTQATELDPTYAKAWARLASACGGLDKYQEAITAWRRALAVLPVENLTAAQQKQRDLYAGKLAEAINNAERATVYVPAHVTLSIREEDKPWNRASKVLEALIPTNTWNSSAWVMVSAFTNWSTASEMMQHLRVVQTPAGPGLFGLIGVVEALTNAVIEDTRAFVLTDQDFFEKYNRQVMVEITKSRAWTDGSARTVMEEAPKRVQSEGWETTRLALSVTVRAWIMRAFIQENLIGGTWAALDFYTSAIEVIRWGVQRWADVPVAEKGSIFQPTFLRGVSRLRLDACLKAYKENPGPSSKMPLSEIFAGANELLNELASAPDEPTDEHGNPMFLCFTRYPLAAAHSFLGFYHQHAARNARQAGCPNAEVSHAFQAAAKAYLQSADIYPQDDEKRILTLHFALDALLEAGSPAFEILALMKRIRDDIPVIKRIWEFSADAVSGRDTELERDMSLRNRLLTRMQEGKIAHDDTVQYGMF</sequence>
<accession>A0A1Y2IXF5</accession>
<dbReference type="Gene3D" id="1.25.40.10">
    <property type="entry name" value="Tetratricopeptide repeat domain"/>
    <property type="match status" value="1"/>
</dbReference>
<dbReference type="GO" id="GO:0006620">
    <property type="term" value="P:post-translational protein targeting to endoplasmic reticulum membrane"/>
    <property type="evidence" value="ECO:0007669"/>
    <property type="project" value="TreeGrafter"/>
</dbReference>
<keyword evidence="5" id="KW-1185">Reference proteome</keyword>
<name>A0A1Y2IXF5_TRAC3</name>
<organism evidence="4 5">
    <name type="scientific">Trametes coccinea (strain BRFM310)</name>
    <name type="common">Pycnoporus coccineus</name>
    <dbReference type="NCBI Taxonomy" id="1353009"/>
    <lineage>
        <taxon>Eukaryota</taxon>
        <taxon>Fungi</taxon>
        <taxon>Dikarya</taxon>
        <taxon>Basidiomycota</taxon>
        <taxon>Agaricomycotina</taxon>
        <taxon>Agaricomycetes</taxon>
        <taxon>Polyporales</taxon>
        <taxon>Polyporaceae</taxon>
        <taxon>Trametes</taxon>
    </lineage>
</organism>
<proteinExistence type="predicted"/>
<dbReference type="OrthoDB" id="2423701at2759"/>
<dbReference type="EMBL" id="KZ084092">
    <property type="protein sequence ID" value="OSD05835.1"/>
    <property type="molecule type" value="Genomic_DNA"/>
</dbReference>
<feature type="repeat" description="TPR" evidence="3">
    <location>
        <begin position="7"/>
        <end position="40"/>
    </location>
</feature>
<dbReference type="GO" id="GO:0016020">
    <property type="term" value="C:membrane"/>
    <property type="evidence" value="ECO:0007669"/>
    <property type="project" value="TreeGrafter"/>
</dbReference>
<evidence type="ECO:0000313" key="4">
    <source>
        <dbReference type="EMBL" id="OSD05835.1"/>
    </source>
</evidence>
<evidence type="ECO:0000313" key="5">
    <source>
        <dbReference type="Proteomes" id="UP000193067"/>
    </source>
</evidence>
<dbReference type="SMART" id="SM00028">
    <property type="entry name" value="TPR"/>
    <property type="match status" value="2"/>
</dbReference>
<dbReference type="SUPFAM" id="SSF48452">
    <property type="entry name" value="TPR-like"/>
    <property type="match status" value="1"/>
</dbReference>
<dbReference type="PROSITE" id="PS50005">
    <property type="entry name" value="TPR"/>
    <property type="match status" value="2"/>
</dbReference>
<keyword evidence="2 3" id="KW-0802">TPR repeat</keyword>